<dbReference type="HOGENOM" id="CLU_1908521_0_0_1"/>
<reference evidence="2" key="1">
    <citation type="submission" date="2011-07" db="EMBL/GenBank/DDBJ databases">
        <authorList>
            <consortium name="Caenorhabditis brenneri Sequencing and Analysis Consortium"/>
            <person name="Wilson R.K."/>
        </authorList>
    </citation>
    <scope>NUCLEOTIDE SEQUENCE [LARGE SCALE GENOMIC DNA]</scope>
    <source>
        <strain evidence="2">PB2801</strain>
    </source>
</reference>
<dbReference type="EMBL" id="GL379791">
    <property type="protein sequence ID" value="EGT51963.1"/>
    <property type="molecule type" value="Genomic_DNA"/>
</dbReference>
<organism evidence="2">
    <name type="scientific">Caenorhabditis brenneri</name>
    <name type="common">Nematode worm</name>
    <dbReference type="NCBI Taxonomy" id="135651"/>
    <lineage>
        <taxon>Eukaryota</taxon>
        <taxon>Metazoa</taxon>
        <taxon>Ecdysozoa</taxon>
        <taxon>Nematoda</taxon>
        <taxon>Chromadorea</taxon>
        <taxon>Rhabditida</taxon>
        <taxon>Rhabditina</taxon>
        <taxon>Rhabditomorpha</taxon>
        <taxon>Rhabditoidea</taxon>
        <taxon>Rhabditidae</taxon>
        <taxon>Peloderinae</taxon>
        <taxon>Caenorhabditis</taxon>
    </lineage>
</organism>
<evidence type="ECO:0000313" key="1">
    <source>
        <dbReference type="EMBL" id="EGT51963.1"/>
    </source>
</evidence>
<gene>
    <name evidence="1" type="ORF">CAEBREN_05084</name>
</gene>
<dbReference type="Proteomes" id="UP000008068">
    <property type="component" value="Unassembled WGS sequence"/>
</dbReference>
<dbReference type="InParanoid" id="G0ME77"/>
<protein>
    <submittedName>
        <fullName evidence="1">Uncharacterized protein</fullName>
    </submittedName>
</protein>
<dbReference type="FunCoup" id="G0ME77">
    <property type="interactions" value="222"/>
</dbReference>
<accession>G0ME77</accession>
<dbReference type="OrthoDB" id="5907865at2759"/>
<keyword evidence="2" id="KW-1185">Reference proteome</keyword>
<dbReference type="AlphaFoldDB" id="G0ME77"/>
<name>G0ME77_CAEBE</name>
<evidence type="ECO:0000313" key="2">
    <source>
        <dbReference type="Proteomes" id="UP000008068"/>
    </source>
</evidence>
<sequence>MHNYPGLPPTSMKKKGTLYILFHLLRTRIPVDKEHSLKSARKLILSKLAQEDNLQFPVRRERSRMNGKKAIRMSDSAKKRRASNEESFALRKMEPFVCAFFCEGCQEGSHYDGEVLSIKTCNRCRSRFVNHKM</sequence>
<proteinExistence type="predicted"/>